<comment type="subcellular location">
    <subcellularLocation>
        <location evidence="1">Membrane</location>
        <topology evidence="1">Multi-pass membrane protein</topology>
    </subcellularLocation>
</comment>
<feature type="transmembrane region" description="Helical" evidence="7">
    <location>
        <begin position="444"/>
        <end position="467"/>
    </location>
</feature>
<dbReference type="PANTHER" id="PTHR23502:SF12">
    <property type="entry name" value="MULTIDRUG TRANSPORTER, PUTATIVE (AFU_ORTHOLOGUE AFUA_1G06440)-RELATED"/>
    <property type="match status" value="1"/>
</dbReference>
<evidence type="ECO:0000256" key="2">
    <source>
        <dbReference type="ARBA" id="ARBA00022692"/>
    </source>
</evidence>
<keyword evidence="5" id="KW-0325">Glycoprotein</keyword>
<name>A0AB34FSU4_9HYPO</name>
<evidence type="ECO:0000256" key="1">
    <source>
        <dbReference type="ARBA" id="ARBA00004141"/>
    </source>
</evidence>
<protein>
    <submittedName>
        <fullName evidence="9">Major facilitator superfamily transporter</fullName>
    </submittedName>
</protein>
<accession>A0AB34FSU4</accession>
<dbReference type="EMBL" id="JAQHRD010000004">
    <property type="protein sequence ID" value="KAJ6442207.1"/>
    <property type="molecule type" value="Genomic_DNA"/>
</dbReference>
<dbReference type="Gene3D" id="1.20.1250.20">
    <property type="entry name" value="MFS general substrate transporter like domains"/>
    <property type="match status" value="1"/>
</dbReference>
<keyword evidence="4 7" id="KW-0472">Membrane</keyword>
<reference evidence="9" key="1">
    <citation type="submission" date="2023-01" db="EMBL/GenBank/DDBJ databases">
        <title>The growth and conidiation of Purpureocillium lavendulum are regulated by nitrogen source and histone H3K14 acetylation.</title>
        <authorList>
            <person name="Tang P."/>
            <person name="Han J."/>
            <person name="Zhang C."/>
            <person name="Tang P."/>
            <person name="Qi F."/>
            <person name="Zhang K."/>
            <person name="Liang L."/>
        </authorList>
    </citation>
    <scope>NUCLEOTIDE SEQUENCE</scope>
    <source>
        <strain evidence="9">YMF1.00683</strain>
    </source>
</reference>
<feature type="transmembrane region" description="Helical" evidence="7">
    <location>
        <begin position="479"/>
        <end position="499"/>
    </location>
</feature>
<feature type="transmembrane region" description="Helical" evidence="7">
    <location>
        <begin position="314"/>
        <end position="331"/>
    </location>
</feature>
<dbReference type="InterPro" id="IPR020846">
    <property type="entry name" value="MFS_dom"/>
</dbReference>
<feature type="transmembrane region" description="Helical" evidence="7">
    <location>
        <begin position="110"/>
        <end position="129"/>
    </location>
</feature>
<feature type="transmembrane region" description="Helical" evidence="7">
    <location>
        <begin position="410"/>
        <end position="432"/>
    </location>
</feature>
<feature type="transmembrane region" description="Helical" evidence="7">
    <location>
        <begin position="343"/>
        <end position="363"/>
    </location>
</feature>
<keyword evidence="2 7" id="KW-0812">Transmembrane</keyword>
<feature type="region of interest" description="Disordered" evidence="6">
    <location>
        <begin position="513"/>
        <end position="535"/>
    </location>
</feature>
<feature type="transmembrane region" description="Helical" evidence="7">
    <location>
        <begin position="141"/>
        <end position="160"/>
    </location>
</feature>
<evidence type="ECO:0000313" key="9">
    <source>
        <dbReference type="EMBL" id="KAJ6442207.1"/>
    </source>
</evidence>
<evidence type="ECO:0000259" key="8">
    <source>
        <dbReference type="PROSITE" id="PS50850"/>
    </source>
</evidence>
<comment type="caution">
    <text evidence="9">The sequence shown here is derived from an EMBL/GenBank/DDBJ whole genome shotgun (WGS) entry which is preliminary data.</text>
</comment>
<evidence type="ECO:0000313" key="10">
    <source>
        <dbReference type="Proteomes" id="UP001163105"/>
    </source>
</evidence>
<proteinExistence type="predicted"/>
<dbReference type="PROSITE" id="PS50850">
    <property type="entry name" value="MFS"/>
    <property type="match status" value="1"/>
</dbReference>
<gene>
    <name evidence="9" type="ORF">O9K51_05760</name>
</gene>
<dbReference type="AlphaFoldDB" id="A0AB34FSU4"/>
<feature type="transmembrane region" description="Helical" evidence="7">
    <location>
        <begin position="71"/>
        <end position="90"/>
    </location>
</feature>
<dbReference type="InterPro" id="IPR011701">
    <property type="entry name" value="MFS"/>
</dbReference>
<evidence type="ECO:0000256" key="3">
    <source>
        <dbReference type="ARBA" id="ARBA00022989"/>
    </source>
</evidence>
<organism evidence="9 10">
    <name type="scientific">Purpureocillium lavendulum</name>
    <dbReference type="NCBI Taxonomy" id="1247861"/>
    <lineage>
        <taxon>Eukaryota</taxon>
        <taxon>Fungi</taxon>
        <taxon>Dikarya</taxon>
        <taxon>Ascomycota</taxon>
        <taxon>Pezizomycotina</taxon>
        <taxon>Sordariomycetes</taxon>
        <taxon>Hypocreomycetidae</taxon>
        <taxon>Hypocreales</taxon>
        <taxon>Ophiocordycipitaceae</taxon>
        <taxon>Purpureocillium</taxon>
    </lineage>
</organism>
<dbReference type="GO" id="GO:0005886">
    <property type="term" value="C:plasma membrane"/>
    <property type="evidence" value="ECO:0007669"/>
    <property type="project" value="TreeGrafter"/>
</dbReference>
<evidence type="ECO:0000256" key="4">
    <source>
        <dbReference type="ARBA" id="ARBA00023136"/>
    </source>
</evidence>
<keyword evidence="10" id="KW-1185">Reference proteome</keyword>
<dbReference type="GO" id="GO:0022857">
    <property type="term" value="F:transmembrane transporter activity"/>
    <property type="evidence" value="ECO:0007669"/>
    <property type="project" value="InterPro"/>
</dbReference>
<dbReference type="CDD" id="cd17323">
    <property type="entry name" value="MFS_Tpo1_MDR_like"/>
    <property type="match status" value="1"/>
</dbReference>
<evidence type="ECO:0000256" key="5">
    <source>
        <dbReference type="ARBA" id="ARBA00023180"/>
    </source>
</evidence>
<dbReference type="SUPFAM" id="SSF103473">
    <property type="entry name" value="MFS general substrate transporter"/>
    <property type="match status" value="1"/>
</dbReference>
<dbReference type="Pfam" id="PF07690">
    <property type="entry name" value="MFS_1"/>
    <property type="match status" value="1"/>
</dbReference>
<sequence>MSPVPRVLRMAASASAAAAAARDAAARDDREKTTTATAEAIIMADITERPAEFQVSFDSDDPEDPKNWPTWYRVWVMVTVSFCAWVVVLYSTSYSSAVPGLREEFHVSKIAGTMGMTAYLLGLAVGSLIAPPLSELYGRRIVYLCCLCCWAVFVIPGGLAQSLASIIVVRLISGLFGAALVSNGPGTIVDVSKPDCLAMGMSLYSLGPFNGPVLGPLIGGFVFEALGWRWTNWMVLILGGVSIVMMLTVKETYAPEILRRKAARLRNKSGNPKWWCRYDQTSSSWHLIKVNLRRPCVLFFTEPIVCFINGSRNALIYGVLYLCFVAYPVVFSQHRGWGPGFTGMSYLGIGIGIVLAIVAEPLIRRVINCQGRDPKTGKPPPEAAALIMAIGSLLTPIGQLGFSWTCLPETIHWAIPICFGIPFGAGNTLSFIYSSNYLAGAYGIYAASALASNAVIRSLFGAGLPLAGAKMYQSLSPQLAGTLCGVLEVAMIPIPFVLWRYGRRIRDRSKTIRQLRDDSDSSGESRPESRDDVEK</sequence>
<dbReference type="Proteomes" id="UP001163105">
    <property type="component" value="Unassembled WGS sequence"/>
</dbReference>
<feature type="transmembrane region" description="Helical" evidence="7">
    <location>
        <begin position="230"/>
        <end position="249"/>
    </location>
</feature>
<dbReference type="FunFam" id="1.20.1250.20:FF:000011">
    <property type="entry name" value="MFS multidrug transporter, putative"/>
    <property type="match status" value="1"/>
</dbReference>
<dbReference type="InterPro" id="IPR036259">
    <property type="entry name" value="MFS_trans_sf"/>
</dbReference>
<feature type="transmembrane region" description="Helical" evidence="7">
    <location>
        <begin position="167"/>
        <end position="184"/>
    </location>
</feature>
<evidence type="ECO:0000256" key="6">
    <source>
        <dbReference type="SAM" id="MobiDB-lite"/>
    </source>
</evidence>
<keyword evidence="3 7" id="KW-1133">Transmembrane helix</keyword>
<feature type="transmembrane region" description="Helical" evidence="7">
    <location>
        <begin position="383"/>
        <end position="404"/>
    </location>
</feature>
<dbReference type="PANTHER" id="PTHR23502">
    <property type="entry name" value="MAJOR FACILITATOR SUPERFAMILY"/>
    <property type="match status" value="1"/>
</dbReference>
<evidence type="ECO:0000256" key="7">
    <source>
        <dbReference type="SAM" id="Phobius"/>
    </source>
</evidence>
<feature type="domain" description="Major facilitator superfamily (MFS) profile" evidence="8">
    <location>
        <begin position="76"/>
        <end position="535"/>
    </location>
</feature>